<dbReference type="Pfam" id="PF05699">
    <property type="entry name" value="Dimer_Tnp_hAT"/>
    <property type="match status" value="1"/>
</dbReference>
<dbReference type="InterPro" id="IPR012337">
    <property type="entry name" value="RNaseH-like_sf"/>
</dbReference>
<feature type="domain" description="HAT C-terminal dimerisation" evidence="1">
    <location>
        <begin position="9"/>
        <end position="73"/>
    </location>
</feature>
<protein>
    <recommendedName>
        <fullName evidence="1">HAT C-terminal dimerisation domain-containing protein</fullName>
    </recommendedName>
</protein>
<dbReference type="SUPFAM" id="SSF53098">
    <property type="entry name" value="Ribonuclease H-like"/>
    <property type="match status" value="1"/>
</dbReference>
<sequence length="75" mass="8277">MNNNVVNSAALHFWSTHSDELPLLSSFARHFLATPGTNVPSEAVFSVSSFIGRKERCRLTADNLAATIFPKDELE</sequence>
<organism evidence="2 3">
    <name type="scientific">Adineta ricciae</name>
    <name type="common">Rotifer</name>
    <dbReference type="NCBI Taxonomy" id="249248"/>
    <lineage>
        <taxon>Eukaryota</taxon>
        <taxon>Metazoa</taxon>
        <taxon>Spiralia</taxon>
        <taxon>Gnathifera</taxon>
        <taxon>Rotifera</taxon>
        <taxon>Eurotatoria</taxon>
        <taxon>Bdelloidea</taxon>
        <taxon>Adinetida</taxon>
        <taxon>Adinetidae</taxon>
        <taxon>Adineta</taxon>
    </lineage>
</organism>
<accession>A0A814KMA8</accession>
<dbReference type="AlphaFoldDB" id="A0A814KMA8"/>
<dbReference type="GO" id="GO:0046983">
    <property type="term" value="F:protein dimerization activity"/>
    <property type="evidence" value="ECO:0007669"/>
    <property type="project" value="InterPro"/>
</dbReference>
<dbReference type="Proteomes" id="UP000663828">
    <property type="component" value="Unassembled WGS sequence"/>
</dbReference>
<keyword evidence="3" id="KW-1185">Reference proteome</keyword>
<evidence type="ECO:0000313" key="3">
    <source>
        <dbReference type="Proteomes" id="UP000663828"/>
    </source>
</evidence>
<evidence type="ECO:0000259" key="1">
    <source>
        <dbReference type="Pfam" id="PF05699"/>
    </source>
</evidence>
<proteinExistence type="predicted"/>
<name>A0A814KMA8_ADIRI</name>
<reference evidence="2" key="1">
    <citation type="submission" date="2021-02" db="EMBL/GenBank/DDBJ databases">
        <authorList>
            <person name="Nowell W R."/>
        </authorList>
    </citation>
    <scope>NUCLEOTIDE SEQUENCE</scope>
</reference>
<dbReference type="EMBL" id="CAJNOR010000989">
    <property type="protein sequence ID" value="CAF1051545.1"/>
    <property type="molecule type" value="Genomic_DNA"/>
</dbReference>
<comment type="caution">
    <text evidence="2">The sequence shown here is derived from an EMBL/GenBank/DDBJ whole genome shotgun (WGS) entry which is preliminary data.</text>
</comment>
<gene>
    <name evidence="2" type="ORF">XAT740_LOCUS15799</name>
</gene>
<dbReference type="InterPro" id="IPR008906">
    <property type="entry name" value="HATC_C_dom"/>
</dbReference>
<evidence type="ECO:0000313" key="2">
    <source>
        <dbReference type="EMBL" id="CAF1051545.1"/>
    </source>
</evidence>